<name>A0ABQ2RRW9_9DEIO</name>
<feature type="chain" id="PRO_5046378553" evidence="10">
    <location>
        <begin position="26"/>
        <end position="248"/>
    </location>
</feature>
<evidence type="ECO:0000256" key="9">
    <source>
        <dbReference type="SAM" id="MobiDB-lite"/>
    </source>
</evidence>
<feature type="domain" description="Cytochrome c" evidence="11">
    <location>
        <begin position="47"/>
        <end position="120"/>
    </location>
</feature>
<evidence type="ECO:0000313" key="12">
    <source>
        <dbReference type="EMBL" id="GGR49110.1"/>
    </source>
</evidence>
<feature type="domain" description="Cytochrome c" evidence="11">
    <location>
        <begin position="156"/>
        <end position="248"/>
    </location>
</feature>
<evidence type="ECO:0000256" key="3">
    <source>
        <dbReference type="ARBA" id="ARBA00022617"/>
    </source>
</evidence>
<evidence type="ECO:0000256" key="6">
    <source>
        <dbReference type="ARBA" id="ARBA00022982"/>
    </source>
</evidence>
<dbReference type="PANTHER" id="PTHR33751">
    <property type="entry name" value="CBB3-TYPE CYTOCHROME C OXIDASE SUBUNIT FIXP"/>
    <property type="match status" value="1"/>
</dbReference>
<comment type="subcellular location">
    <subcellularLocation>
        <location evidence="1">Periplasm</location>
    </subcellularLocation>
</comment>
<keyword evidence="5" id="KW-0574">Periplasm</keyword>
<dbReference type="InterPro" id="IPR036909">
    <property type="entry name" value="Cyt_c-like_dom_sf"/>
</dbReference>
<dbReference type="PANTHER" id="PTHR33751:SF9">
    <property type="entry name" value="CYTOCHROME C4"/>
    <property type="match status" value="1"/>
</dbReference>
<evidence type="ECO:0000256" key="1">
    <source>
        <dbReference type="ARBA" id="ARBA00004418"/>
    </source>
</evidence>
<dbReference type="Pfam" id="PF13442">
    <property type="entry name" value="Cytochrome_CBB3"/>
    <property type="match status" value="1"/>
</dbReference>
<accession>A0ABQ2RRW9</accession>
<evidence type="ECO:0000256" key="8">
    <source>
        <dbReference type="PROSITE-ProRule" id="PRU00433"/>
    </source>
</evidence>
<comment type="caution">
    <text evidence="12">The sequence shown here is derived from an EMBL/GenBank/DDBJ whole genome shotgun (WGS) entry which is preliminary data.</text>
</comment>
<keyword evidence="4 8" id="KW-0479">Metal-binding</keyword>
<reference evidence="13" key="1">
    <citation type="journal article" date="2019" name="Int. J. Syst. Evol. Microbiol.">
        <title>The Global Catalogue of Microorganisms (GCM) 10K type strain sequencing project: providing services to taxonomists for standard genome sequencing and annotation.</title>
        <authorList>
            <consortium name="The Broad Institute Genomics Platform"/>
            <consortium name="The Broad Institute Genome Sequencing Center for Infectious Disease"/>
            <person name="Wu L."/>
            <person name="Ma J."/>
        </authorList>
    </citation>
    <scope>NUCLEOTIDE SEQUENCE [LARGE SCALE GENOMIC DNA]</scope>
    <source>
        <strain evidence="13">JCM 31404</strain>
    </source>
</reference>
<evidence type="ECO:0000256" key="4">
    <source>
        <dbReference type="ARBA" id="ARBA00022723"/>
    </source>
</evidence>
<dbReference type="Pfam" id="PF00034">
    <property type="entry name" value="Cytochrom_C"/>
    <property type="match status" value="1"/>
</dbReference>
<evidence type="ECO:0000256" key="10">
    <source>
        <dbReference type="SAM" id="SignalP"/>
    </source>
</evidence>
<dbReference type="InterPro" id="IPR024167">
    <property type="entry name" value="Cytochrome_c4-like"/>
</dbReference>
<keyword evidence="10" id="KW-0732">Signal</keyword>
<dbReference type="RefSeq" id="WP_189063693.1">
    <property type="nucleotide sequence ID" value="NZ_BMQM01000003.1"/>
</dbReference>
<keyword evidence="13" id="KW-1185">Reference proteome</keyword>
<feature type="signal peptide" evidence="10">
    <location>
        <begin position="1"/>
        <end position="25"/>
    </location>
</feature>
<feature type="region of interest" description="Disordered" evidence="9">
    <location>
        <begin position="120"/>
        <end position="160"/>
    </location>
</feature>
<dbReference type="PIRSF" id="PIRSF000005">
    <property type="entry name" value="Cytochrome_c4"/>
    <property type="match status" value="1"/>
</dbReference>
<evidence type="ECO:0000256" key="7">
    <source>
        <dbReference type="ARBA" id="ARBA00023004"/>
    </source>
</evidence>
<keyword evidence="2" id="KW-0813">Transport</keyword>
<proteinExistence type="predicted"/>
<protein>
    <submittedName>
        <fullName evidence="12">Cytochrome c</fullName>
    </submittedName>
</protein>
<keyword evidence="7 8" id="KW-0408">Iron</keyword>
<keyword evidence="3 8" id="KW-0349">Heme</keyword>
<sequence length="248" mass="24657">MQTRERLSRFLLPGLLALGAPVVLAQTATSPTTTPATTDSALAALTPSAARGETLSGGCAGCHAPTGRAPVLKGQPAPQIRTALLAFRAKTRPNGTMQNVASRLSDQDIVDIAAFYSGDSSAPAAAPAPTPVPATPPPTTEPAPPTTPPATPPATGAAPTGETLYQVGAAARGVIACAVCHGETGAGAEAVGVPAITGRTAASVLEQLRAYKSGPVTGIPYPDAMHIALAPMTDADLNAVAAYVATLK</sequence>
<dbReference type="Proteomes" id="UP000634308">
    <property type="component" value="Unassembled WGS sequence"/>
</dbReference>
<gene>
    <name evidence="12" type="ORF">GCM10008959_07880</name>
</gene>
<dbReference type="SUPFAM" id="SSF46626">
    <property type="entry name" value="Cytochrome c"/>
    <property type="match status" value="2"/>
</dbReference>
<evidence type="ECO:0000256" key="2">
    <source>
        <dbReference type="ARBA" id="ARBA00022448"/>
    </source>
</evidence>
<keyword evidence="6" id="KW-0249">Electron transport</keyword>
<dbReference type="Gene3D" id="1.10.760.10">
    <property type="entry name" value="Cytochrome c-like domain"/>
    <property type="match status" value="2"/>
</dbReference>
<dbReference type="PROSITE" id="PS51007">
    <property type="entry name" value="CYTC"/>
    <property type="match status" value="2"/>
</dbReference>
<evidence type="ECO:0000259" key="11">
    <source>
        <dbReference type="PROSITE" id="PS51007"/>
    </source>
</evidence>
<evidence type="ECO:0000313" key="13">
    <source>
        <dbReference type="Proteomes" id="UP000634308"/>
    </source>
</evidence>
<evidence type="ECO:0000256" key="5">
    <source>
        <dbReference type="ARBA" id="ARBA00022764"/>
    </source>
</evidence>
<dbReference type="EMBL" id="BMQM01000003">
    <property type="protein sequence ID" value="GGR49110.1"/>
    <property type="molecule type" value="Genomic_DNA"/>
</dbReference>
<dbReference type="InterPro" id="IPR009056">
    <property type="entry name" value="Cyt_c-like_dom"/>
</dbReference>
<dbReference type="InterPro" id="IPR050597">
    <property type="entry name" value="Cytochrome_c_Oxidase_Subunit"/>
</dbReference>
<organism evidence="12 13">
    <name type="scientific">Deinococcus seoulensis</name>
    <dbReference type="NCBI Taxonomy" id="1837379"/>
    <lineage>
        <taxon>Bacteria</taxon>
        <taxon>Thermotogati</taxon>
        <taxon>Deinococcota</taxon>
        <taxon>Deinococci</taxon>
        <taxon>Deinococcales</taxon>
        <taxon>Deinococcaceae</taxon>
        <taxon>Deinococcus</taxon>
    </lineage>
</organism>
<feature type="compositionally biased region" description="Pro residues" evidence="9">
    <location>
        <begin position="126"/>
        <end position="152"/>
    </location>
</feature>